<proteinExistence type="predicted"/>
<name>A0ABP6U1J2_9ACTN</name>
<dbReference type="Proteomes" id="UP001501455">
    <property type="component" value="Unassembled WGS sequence"/>
</dbReference>
<protein>
    <submittedName>
        <fullName evidence="2">Uncharacterized protein</fullName>
    </submittedName>
</protein>
<sequence>MAHRLRRRGAGRQAARPTLDTSGGAPAPAPSPSDDLAAWSATYEDPVTYDFDGWTVCKAGPVEPGPGAPPATRPAPDEVAAYGSAAYLHLLIENCKLAMADARPGTRRRRRCPLDDLLSAASTPERRTWPAPRASHESVASAAPAAAPRLAASRARRAPPTSRLQPHGRRV</sequence>
<dbReference type="InterPro" id="IPR029055">
    <property type="entry name" value="Ntn_hydrolases_N"/>
</dbReference>
<reference evidence="3" key="1">
    <citation type="journal article" date="2019" name="Int. J. Syst. Evol. Microbiol.">
        <title>The Global Catalogue of Microorganisms (GCM) 10K type strain sequencing project: providing services to taxonomists for standard genome sequencing and annotation.</title>
        <authorList>
            <consortium name="The Broad Institute Genomics Platform"/>
            <consortium name="The Broad Institute Genome Sequencing Center for Infectious Disease"/>
            <person name="Wu L."/>
            <person name="Ma J."/>
        </authorList>
    </citation>
    <scope>NUCLEOTIDE SEQUENCE [LARGE SCALE GENOMIC DNA]</scope>
    <source>
        <strain evidence="3">JCM 4816</strain>
    </source>
</reference>
<accession>A0ABP6U1J2</accession>
<feature type="compositionally biased region" description="Low complexity" evidence="1">
    <location>
        <begin position="137"/>
        <end position="163"/>
    </location>
</feature>
<dbReference type="EMBL" id="BAAAXF010000059">
    <property type="protein sequence ID" value="GAA3501254.1"/>
    <property type="molecule type" value="Genomic_DNA"/>
</dbReference>
<dbReference type="SUPFAM" id="SSF56235">
    <property type="entry name" value="N-terminal nucleophile aminohydrolases (Ntn hydrolases)"/>
    <property type="match status" value="1"/>
</dbReference>
<gene>
    <name evidence="2" type="ORF">GCM10019016_083610</name>
</gene>
<evidence type="ECO:0000313" key="2">
    <source>
        <dbReference type="EMBL" id="GAA3501254.1"/>
    </source>
</evidence>
<feature type="region of interest" description="Disordered" evidence="1">
    <location>
        <begin position="123"/>
        <end position="171"/>
    </location>
</feature>
<evidence type="ECO:0000313" key="3">
    <source>
        <dbReference type="Proteomes" id="UP001501455"/>
    </source>
</evidence>
<feature type="compositionally biased region" description="Basic residues" evidence="1">
    <location>
        <begin position="1"/>
        <end position="10"/>
    </location>
</feature>
<feature type="region of interest" description="Disordered" evidence="1">
    <location>
        <begin position="1"/>
        <end position="37"/>
    </location>
</feature>
<evidence type="ECO:0000256" key="1">
    <source>
        <dbReference type="SAM" id="MobiDB-lite"/>
    </source>
</evidence>
<keyword evidence="3" id="KW-1185">Reference proteome</keyword>
<comment type="caution">
    <text evidence="2">The sequence shown here is derived from an EMBL/GenBank/DDBJ whole genome shotgun (WGS) entry which is preliminary data.</text>
</comment>
<feature type="compositionally biased region" description="Low complexity" evidence="1">
    <location>
        <begin position="11"/>
        <end position="37"/>
    </location>
</feature>
<organism evidence="2 3">
    <name type="scientific">Streptomyces prasinosporus</name>
    <dbReference type="NCBI Taxonomy" id="68256"/>
    <lineage>
        <taxon>Bacteria</taxon>
        <taxon>Bacillati</taxon>
        <taxon>Actinomycetota</taxon>
        <taxon>Actinomycetes</taxon>
        <taxon>Kitasatosporales</taxon>
        <taxon>Streptomycetaceae</taxon>
        <taxon>Streptomyces</taxon>
        <taxon>Streptomyces albogriseolus group</taxon>
    </lineage>
</organism>